<feature type="domain" description="Rhodopsin" evidence="7">
    <location>
        <begin position="49"/>
        <end position="286"/>
    </location>
</feature>
<dbReference type="Pfam" id="PF20684">
    <property type="entry name" value="Fung_rhodopsin"/>
    <property type="match status" value="1"/>
</dbReference>
<dbReference type="EMBL" id="KZ613949">
    <property type="protein sequence ID" value="PMD37477.1"/>
    <property type="molecule type" value="Genomic_DNA"/>
</dbReference>
<feature type="transmembrane region" description="Helical" evidence="6">
    <location>
        <begin position="223"/>
        <end position="248"/>
    </location>
</feature>
<evidence type="ECO:0000256" key="5">
    <source>
        <dbReference type="ARBA" id="ARBA00038359"/>
    </source>
</evidence>
<keyword evidence="9" id="KW-1185">Reference proteome</keyword>
<dbReference type="Proteomes" id="UP000235786">
    <property type="component" value="Unassembled WGS sequence"/>
</dbReference>
<feature type="transmembrane region" description="Helical" evidence="6">
    <location>
        <begin position="65"/>
        <end position="90"/>
    </location>
</feature>
<keyword evidence="4 6" id="KW-0472">Membrane</keyword>
<dbReference type="AlphaFoldDB" id="A0A2J6RG23"/>
<dbReference type="PANTHER" id="PTHR33048">
    <property type="entry name" value="PTH11-LIKE INTEGRAL MEMBRANE PROTEIN (AFU_ORTHOLOGUE AFUA_5G11245)"/>
    <property type="match status" value="1"/>
</dbReference>
<comment type="subcellular location">
    <subcellularLocation>
        <location evidence="1">Membrane</location>
        <topology evidence="1">Multi-pass membrane protein</topology>
    </subcellularLocation>
</comment>
<evidence type="ECO:0000256" key="2">
    <source>
        <dbReference type="ARBA" id="ARBA00022692"/>
    </source>
</evidence>
<feature type="transmembrane region" description="Helical" evidence="6">
    <location>
        <begin position="143"/>
        <end position="165"/>
    </location>
</feature>
<dbReference type="InterPro" id="IPR052337">
    <property type="entry name" value="SAT4-like"/>
</dbReference>
<name>A0A2J6RG23_HYAVF</name>
<keyword evidence="3 6" id="KW-1133">Transmembrane helix</keyword>
<dbReference type="GO" id="GO:0016020">
    <property type="term" value="C:membrane"/>
    <property type="evidence" value="ECO:0007669"/>
    <property type="project" value="UniProtKB-SubCell"/>
</dbReference>
<feature type="transmembrane region" description="Helical" evidence="6">
    <location>
        <begin position="32"/>
        <end position="53"/>
    </location>
</feature>
<reference evidence="8 9" key="1">
    <citation type="submission" date="2016-04" db="EMBL/GenBank/DDBJ databases">
        <title>A degradative enzymes factory behind the ericoid mycorrhizal symbiosis.</title>
        <authorList>
            <consortium name="DOE Joint Genome Institute"/>
            <person name="Martino E."/>
            <person name="Morin E."/>
            <person name="Grelet G."/>
            <person name="Kuo A."/>
            <person name="Kohler A."/>
            <person name="Daghino S."/>
            <person name="Barry K."/>
            <person name="Choi C."/>
            <person name="Cichocki N."/>
            <person name="Clum A."/>
            <person name="Copeland A."/>
            <person name="Hainaut M."/>
            <person name="Haridas S."/>
            <person name="Labutti K."/>
            <person name="Lindquist E."/>
            <person name="Lipzen A."/>
            <person name="Khouja H.-R."/>
            <person name="Murat C."/>
            <person name="Ohm R."/>
            <person name="Olson A."/>
            <person name="Spatafora J."/>
            <person name="Veneault-Fourrey C."/>
            <person name="Henrissat B."/>
            <person name="Grigoriev I."/>
            <person name="Martin F."/>
            <person name="Perotto S."/>
        </authorList>
    </citation>
    <scope>NUCLEOTIDE SEQUENCE [LARGE SCALE GENOMIC DNA]</scope>
    <source>
        <strain evidence="8 9">F</strain>
    </source>
</reference>
<proteinExistence type="inferred from homology"/>
<evidence type="ECO:0000256" key="3">
    <source>
        <dbReference type="ARBA" id="ARBA00022989"/>
    </source>
</evidence>
<evidence type="ECO:0000256" key="6">
    <source>
        <dbReference type="SAM" id="Phobius"/>
    </source>
</evidence>
<protein>
    <recommendedName>
        <fullName evidence="7">Rhodopsin domain-containing protein</fullName>
    </recommendedName>
</protein>
<gene>
    <name evidence="8" type="ORF">L207DRAFT_636170</name>
</gene>
<evidence type="ECO:0000256" key="1">
    <source>
        <dbReference type="ARBA" id="ARBA00004141"/>
    </source>
</evidence>
<evidence type="ECO:0000313" key="9">
    <source>
        <dbReference type="Proteomes" id="UP000235786"/>
    </source>
</evidence>
<keyword evidence="2 6" id="KW-0812">Transmembrane</keyword>
<evidence type="ECO:0000313" key="8">
    <source>
        <dbReference type="EMBL" id="PMD37477.1"/>
    </source>
</evidence>
<dbReference type="InterPro" id="IPR049326">
    <property type="entry name" value="Rhodopsin_dom_fungi"/>
</dbReference>
<sequence>MAPVNVTFVPAFPPPLGVTANFVNPPSISWQLYAFSLPFTGAATLFVALRLYARAYVLRFLGLDDLFLVIALIFAWAFGALELASIPYGYGIDLWNLSRDEVITFLKLDLGAFTTYYLGTLFVKLSILLFYLRINPDRTFRRLAYATGAFETVYISLSIGIQIFGCSPVARSWNFYIPGSCVNKIDFFYVQAVFNIVTDFATLLLPIRMCVRLQLPTRQKWMLGLTFAVGSFACIVSIVRLITLLPAFHSINFTVFKVNIAAWCEVEINTGIICSSLPCLKPILNRHFPSLMKNNSASVAVLSGNVMGHARGDSGESAEGWKEVRMQRIAAFEEGNKVGQDERVAEEIRSRIRGWSVNEKKEMGMGVVSEVSVDGSVIAERSSVGSEDGILTTFGLERKKSTKEMGGISKTVIFDVKYESP</sequence>
<feature type="transmembrane region" description="Helical" evidence="6">
    <location>
        <begin position="188"/>
        <end position="211"/>
    </location>
</feature>
<organism evidence="8 9">
    <name type="scientific">Hyaloscypha variabilis (strain UAMH 11265 / GT02V1 / F)</name>
    <name type="common">Meliniomyces variabilis</name>
    <dbReference type="NCBI Taxonomy" id="1149755"/>
    <lineage>
        <taxon>Eukaryota</taxon>
        <taxon>Fungi</taxon>
        <taxon>Dikarya</taxon>
        <taxon>Ascomycota</taxon>
        <taxon>Pezizomycotina</taxon>
        <taxon>Leotiomycetes</taxon>
        <taxon>Helotiales</taxon>
        <taxon>Hyaloscyphaceae</taxon>
        <taxon>Hyaloscypha</taxon>
        <taxon>Hyaloscypha variabilis</taxon>
    </lineage>
</organism>
<comment type="similarity">
    <text evidence="5">Belongs to the SAT4 family.</text>
</comment>
<dbReference type="PANTHER" id="PTHR33048:SF47">
    <property type="entry name" value="INTEGRAL MEMBRANE PROTEIN-RELATED"/>
    <property type="match status" value="1"/>
</dbReference>
<evidence type="ECO:0000256" key="4">
    <source>
        <dbReference type="ARBA" id="ARBA00023136"/>
    </source>
</evidence>
<evidence type="ECO:0000259" key="7">
    <source>
        <dbReference type="Pfam" id="PF20684"/>
    </source>
</evidence>
<feature type="transmembrane region" description="Helical" evidence="6">
    <location>
        <begin position="110"/>
        <end position="131"/>
    </location>
</feature>
<accession>A0A2J6RG23</accession>
<dbReference type="OrthoDB" id="444631at2759"/>